<dbReference type="EMBL" id="BONG01000117">
    <property type="protein sequence ID" value="GIF94770.1"/>
    <property type="molecule type" value="Genomic_DNA"/>
</dbReference>
<gene>
    <name evidence="2" type="ORF">Cch02nite_82140</name>
</gene>
<evidence type="ECO:0000313" key="2">
    <source>
        <dbReference type="EMBL" id="GIF94770.1"/>
    </source>
</evidence>
<dbReference type="Proteomes" id="UP000619293">
    <property type="component" value="Unassembled WGS sequence"/>
</dbReference>
<accession>A0A8J3KCN4</accession>
<organism evidence="2 3">
    <name type="scientific">Catellatospora chokoriensis</name>
    <dbReference type="NCBI Taxonomy" id="310353"/>
    <lineage>
        <taxon>Bacteria</taxon>
        <taxon>Bacillati</taxon>
        <taxon>Actinomycetota</taxon>
        <taxon>Actinomycetes</taxon>
        <taxon>Micromonosporales</taxon>
        <taxon>Micromonosporaceae</taxon>
        <taxon>Catellatospora</taxon>
    </lineage>
</organism>
<proteinExistence type="predicted"/>
<protein>
    <submittedName>
        <fullName evidence="2">Uncharacterized protein</fullName>
    </submittedName>
</protein>
<evidence type="ECO:0000256" key="1">
    <source>
        <dbReference type="SAM" id="MobiDB-lite"/>
    </source>
</evidence>
<sequence>MPDKLARGDKALIVQLCFVSATRFFFSSIGIFCDALLSVGDHQGDYTPKTPRNHKRDTYQIEAVLRLPCLHVCKIGPIEAHPQGERRDSEDGDATHNYTG</sequence>
<name>A0A8J3KCN4_9ACTN</name>
<comment type="caution">
    <text evidence="2">The sequence shown here is derived from an EMBL/GenBank/DDBJ whole genome shotgun (WGS) entry which is preliminary data.</text>
</comment>
<feature type="region of interest" description="Disordered" evidence="1">
    <location>
        <begin position="81"/>
        <end position="100"/>
    </location>
</feature>
<reference evidence="2 3" key="1">
    <citation type="submission" date="2021-01" db="EMBL/GenBank/DDBJ databases">
        <title>Whole genome shotgun sequence of Catellatospora chokoriensis NBRC 107358.</title>
        <authorList>
            <person name="Komaki H."/>
            <person name="Tamura T."/>
        </authorList>
    </citation>
    <scope>NUCLEOTIDE SEQUENCE [LARGE SCALE GENOMIC DNA]</scope>
    <source>
        <strain evidence="2 3">NBRC 107358</strain>
    </source>
</reference>
<evidence type="ECO:0000313" key="3">
    <source>
        <dbReference type="Proteomes" id="UP000619293"/>
    </source>
</evidence>
<keyword evidence="3" id="KW-1185">Reference proteome</keyword>
<dbReference type="AlphaFoldDB" id="A0A8J3KCN4"/>